<accession>A0A225V1I9</accession>
<keyword evidence="2" id="KW-1185">Reference proteome</keyword>
<dbReference type="EMBL" id="NBNE01008681">
    <property type="protein sequence ID" value="OWY99231.1"/>
    <property type="molecule type" value="Genomic_DNA"/>
</dbReference>
<gene>
    <name evidence="1" type="ORF">PHMEG_00029802</name>
</gene>
<protein>
    <submittedName>
        <fullName evidence="1">Secreted protein</fullName>
    </submittedName>
</protein>
<name>A0A225V1I9_9STRA</name>
<reference evidence="2" key="1">
    <citation type="submission" date="2017-03" db="EMBL/GenBank/DDBJ databases">
        <title>Phytopthora megakarya and P. palmivora, two closely related causual agents of cacao black pod achieved similar genome size and gene model numbers by different mechanisms.</title>
        <authorList>
            <person name="Ali S."/>
            <person name="Shao J."/>
            <person name="Larry D.J."/>
            <person name="Kronmiller B."/>
            <person name="Shen D."/>
            <person name="Strem M.D."/>
            <person name="Melnick R.L."/>
            <person name="Guiltinan M.J."/>
            <person name="Tyler B.M."/>
            <person name="Meinhardt L.W."/>
            <person name="Bailey B.A."/>
        </authorList>
    </citation>
    <scope>NUCLEOTIDE SEQUENCE [LARGE SCALE GENOMIC DNA]</scope>
    <source>
        <strain evidence="2">zdho120</strain>
    </source>
</reference>
<comment type="caution">
    <text evidence="1">The sequence shown here is derived from an EMBL/GenBank/DDBJ whole genome shotgun (WGS) entry which is preliminary data.</text>
</comment>
<sequence>MSELARSSGSTLPAFVEVIRVQTVEDYRSNKNLVLSVLKKLCSGPTPEETSDPAGAAIKSRLASRSDQYPSQKYSEGTRYVTIPGLDADPIEQWPELVVSLFGVVHNSNEDASTGGRTTHDISHPEDEFVNDYTDQPSIIKPDYVHCDYVATEILRVKREHLNAEVDVMATWRLHF</sequence>
<organism evidence="1 2">
    <name type="scientific">Phytophthora megakarya</name>
    <dbReference type="NCBI Taxonomy" id="4795"/>
    <lineage>
        <taxon>Eukaryota</taxon>
        <taxon>Sar</taxon>
        <taxon>Stramenopiles</taxon>
        <taxon>Oomycota</taxon>
        <taxon>Peronosporomycetes</taxon>
        <taxon>Peronosporales</taxon>
        <taxon>Peronosporaceae</taxon>
        <taxon>Phytophthora</taxon>
    </lineage>
</organism>
<dbReference type="Proteomes" id="UP000198211">
    <property type="component" value="Unassembled WGS sequence"/>
</dbReference>
<proteinExistence type="predicted"/>
<evidence type="ECO:0000313" key="2">
    <source>
        <dbReference type="Proteomes" id="UP000198211"/>
    </source>
</evidence>
<dbReference type="AlphaFoldDB" id="A0A225V1I9"/>
<evidence type="ECO:0000313" key="1">
    <source>
        <dbReference type="EMBL" id="OWY99231.1"/>
    </source>
</evidence>